<dbReference type="HOGENOM" id="CLU_054944_2_0_11"/>
<feature type="transmembrane region" description="Helical" evidence="6">
    <location>
        <begin position="138"/>
        <end position="158"/>
    </location>
</feature>
<evidence type="ECO:0000256" key="3">
    <source>
        <dbReference type="ARBA" id="ARBA00022692"/>
    </source>
</evidence>
<keyword evidence="3 6" id="KW-0812">Transmembrane</keyword>
<reference evidence="7 8" key="1">
    <citation type="submission" date="2012-02" db="EMBL/GenBank/DDBJ databases">
        <title>Complete genome sequence of Actinoplanes missouriensis 431 (= NBRC 102363).</title>
        <authorList>
            <person name="Ohnishi Y."/>
            <person name="Ishikawa J."/>
            <person name="Sekine M."/>
            <person name="Hosoyama A."/>
            <person name="Harada T."/>
            <person name="Narita H."/>
            <person name="Hata T."/>
            <person name="Konno Y."/>
            <person name="Tutikane K."/>
            <person name="Fujita N."/>
            <person name="Horinouchi S."/>
            <person name="Hayakawa M."/>
        </authorList>
    </citation>
    <scope>NUCLEOTIDE SEQUENCE [LARGE SCALE GENOMIC DNA]</scope>
    <source>
        <strain evidence="8">ATCC 14538 / DSM 43046 / CBS 188.64 / JCM 3121 / NBRC 102363 / NCIMB 12654 / NRRL B-3342 / UNCC 431</strain>
    </source>
</reference>
<evidence type="ECO:0000313" key="7">
    <source>
        <dbReference type="EMBL" id="BAL89751.1"/>
    </source>
</evidence>
<dbReference type="PATRIC" id="fig|512565.3.peg.4515"/>
<dbReference type="Pfam" id="PF09678">
    <property type="entry name" value="Caa3_CtaG"/>
    <property type="match status" value="1"/>
</dbReference>
<feature type="transmembrane region" description="Helical" evidence="6">
    <location>
        <begin position="107"/>
        <end position="126"/>
    </location>
</feature>
<sequence>MAVVILILVAGYATGVVAVTRRGGRWPARRTVCWAAGSVTAWLAVTGPLTDSAHYDFTAHAITHLLLGMIAPLLLMAGAPVTLALRALPVSPARTVSRVLRSGPARLVTHPVTAALLNGGGLWILYATGLSHAIHTSSWVEFHVFAAGYLFAAAIAGIDPAPHRPGLGVRGVALLAFMASHAILAKYLYGHPPAGFVDGEDGAQLMYYGGDLVDLVLVVALCREWYRSAEPGRRVVRRARTPWRLPEEIRIAK</sequence>
<organism evidence="7 8">
    <name type="scientific">Actinoplanes missouriensis (strain ATCC 14538 / DSM 43046 / CBS 188.64 / JCM 3121 / NBRC 102363 / NCIMB 12654 / NRRL B-3342 / UNCC 431)</name>
    <dbReference type="NCBI Taxonomy" id="512565"/>
    <lineage>
        <taxon>Bacteria</taxon>
        <taxon>Bacillati</taxon>
        <taxon>Actinomycetota</taxon>
        <taxon>Actinomycetes</taxon>
        <taxon>Micromonosporales</taxon>
        <taxon>Micromonosporaceae</taxon>
        <taxon>Actinoplanes</taxon>
    </lineage>
</organism>
<evidence type="ECO:0000256" key="1">
    <source>
        <dbReference type="ARBA" id="ARBA00004651"/>
    </source>
</evidence>
<keyword evidence="4 6" id="KW-1133">Transmembrane helix</keyword>
<accession>I0H9R4</accession>
<evidence type="ECO:0008006" key="9">
    <source>
        <dbReference type="Google" id="ProtNLM"/>
    </source>
</evidence>
<feature type="transmembrane region" description="Helical" evidence="6">
    <location>
        <begin position="65"/>
        <end position="86"/>
    </location>
</feature>
<feature type="transmembrane region" description="Helical" evidence="6">
    <location>
        <begin position="167"/>
        <end position="185"/>
    </location>
</feature>
<dbReference type="STRING" id="512565.AMIS_45310"/>
<dbReference type="InterPro" id="IPR019108">
    <property type="entry name" value="Caa3_assmbl_CtaG-rel"/>
</dbReference>
<keyword evidence="5 6" id="KW-0472">Membrane</keyword>
<comment type="subcellular location">
    <subcellularLocation>
        <location evidence="1">Cell membrane</location>
        <topology evidence="1">Multi-pass membrane protein</topology>
    </subcellularLocation>
</comment>
<evidence type="ECO:0000256" key="2">
    <source>
        <dbReference type="ARBA" id="ARBA00022475"/>
    </source>
</evidence>
<protein>
    <recommendedName>
        <fullName evidence="9">Cytochrome c oxidase assembly protein</fullName>
    </recommendedName>
</protein>
<dbReference type="AlphaFoldDB" id="I0H9R4"/>
<evidence type="ECO:0000256" key="6">
    <source>
        <dbReference type="SAM" id="Phobius"/>
    </source>
</evidence>
<dbReference type="eggNOG" id="COG3336">
    <property type="taxonomic scope" value="Bacteria"/>
</dbReference>
<keyword evidence="8" id="KW-1185">Reference proteome</keyword>
<feature type="transmembrane region" description="Helical" evidence="6">
    <location>
        <begin position="205"/>
        <end position="226"/>
    </location>
</feature>
<gene>
    <name evidence="7" type="ordered locus">AMIS_45310</name>
</gene>
<keyword evidence="2" id="KW-1003">Cell membrane</keyword>
<evidence type="ECO:0000313" key="8">
    <source>
        <dbReference type="Proteomes" id="UP000007882"/>
    </source>
</evidence>
<dbReference type="OrthoDB" id="5024156at2"/>
<proteinExistence type="predicted"/>
<dbReference type="Proteomes" id="UP000007882">
    <property type="component" value="Chromosome"/>
</dbReference>
<dbReference type="EMBL" id="AP012319">
    <property type="protein sequence ID" value="BAL89751.1"/>
    <property type="molecule type" value="Genomic_DNA"/>
</dbReference>
<evidence type="ECO:0000256" key="5">
    <source>
        <dbReference type="ARBA" id="ARBA00023136"/>
    </source>
</evidence>
<dbReference type="RefSeq" id="WP_014444643.1">
    <property type="nucleotide sequence ID" value="NC_017093.1"/>
</dbReference>
<dbReference type="GO" id="GO:0005886">
    <property type="term" value="C:plasma membrane"/>
    <property type="evidence" value="ECO:0007669"/>
    <property type="project" value="UniProtKB-SubCell"/>
</dbReference>
<dbReference type="KEGG" id="ams:AMIS_45310"/>
<evidence type="ECO:0000256" key="4">
    <source>
        <dbReference type="ARBA" id="ARBA00022989"/>
    </source>
</evidence>
<name>I0H9R4_ACTM4</name>